<dbReference type="EMBL" id="CAJPVI010000002">
    <property type="protein sequence ID" value="CAG2132421.1"/>
    <property type="molecule type" value="Genomic_DNA"/>
</dbReference>
<name>A0ABN7PWV0_9BURK</name>
<dbReference type="Proteomes" id="UP000672657">
    <property type="component" value="Unassembled WGS sequence"/>
</dbReference>
<organism evidence="1 2">
    <name type="scientific">Cupriavidus numazuensis</name>
    <dbReference type="NCBI Taxonomy" id="221992"/>
    <lineage>
        <taxon>Bacteria</taxon>
        <taxon>Pseudomonadati</taxon>
        <taxon>Pseudomonadota</taxon>
        <taxon>Betaproteobacteria</taxon>
        <taxon>Burkholderiales</taxon>
        <taxon>Burkholderiaceae</taxon>
        <taxon>Cupriavidus</taxon>
    </lineage>
</organism>
<comment type="caution">
    <text evidence="1">The sequence shown here is derived from an EMBL/GenBank/DDBJ whole genome shotgun (WGS) entry which is preliminary data.</text>
</comment>
<evidence type="ECO:0000313" key="2">
    <source>
        <dbReference type="Proteomes" id="UP000672657"/>
    </source>
</evidence>
<gene>
    <name evidence="1" type="ORF">LMG26411_00615</name>
</gene>
<proteinExistence type="predicted"/>
<reference evidence="1 2" key="1">
    <citation type="submission" date="2021-03" db="EMBL/GenBank/DDBJ databases">
        <authorList>
            <person name="Peeters C."/>
        </authorList>
    </citation>
    <scope>NUCLEOTIDE SEQUENCE [LARGE SCALE GENOMIC DNA]</scope>
    <source>
        <strain evidence="1 2">LMG 26411</strain>
    </source>
</reference>
<dbReference type="RefSeq" id="WP_211951829.1">
    <property type="nucleotide sequence ID" value="NZ_CAJPVI010000002.1"/>
</dbReference>
<accession>A0ABN7PWV0</accession>
<sequence length="213" mass="23054">MQTTHIANPVRVRALRISEVKDITCRVEGYGQTSPDLQLRLEDGSGYTALSDMTARYIPVPGDYLVVQEDGYAYLNPKDVFERKYSPIQADAAAPQSVVGMPAACATPTPNPIAEPLPPIDPPQGWKPRIGNQVMVKGYIANGTDEHPGLITRVHGAGQGAFANVTAFPDLQSPKIFSSIPVYSCRAAADADYPGSNRRQNGYAYLLHEEPGQ</sequence>
<keyword evidence="2" id="KW-1185">Reference proteome</keyword>
<evidence type="ECO:0000313" key="1">
    <source>
        <dbReference type="EMBL" id="CAG2132421.1"/>
    </source>
</evidence>
<protein>
    <submittedName>
        <fullName evidence="1">Uncharacterized protein</fullName>
    </submittedName>
</protein>